<feature type="domain" description="EF-hand" evidence="11">
    <location>
        <begin position="1284"/>
        <end position="1319"/>
    </location>
</feature>
<feature type="domain" description="SSD" evidence="10">
    <location>
        <begin position="914"/>
        <end position="1054"/>
    </location>
</feature>
<proteinExistence type="inferred from homology"/>
<gene>
    <name evidence="12" type="ORF">SO694_00108036</name>
</gene>
<sequence>MAASFEMAEEEIEAPRSTGAEAAVTPDSSYRSIERATEDDETVGGMFWFATTHRIGSCCGLCGVNALFIIVTLVLGGLGLQPMSTDKLGEVGLTLIEDRYQRRANAYAKGALEASFDLVTARCPRSIAADPIILILMKGSFDDEGGNALTTEGLSELRKREERITSHAGWGERCKLSYATAYPTCDLNKTATMKTADGSGTEYKISDGNGCQRPFSPVFFFEKYGDPNFVDIVGTVAKIEAAGTADWTSFKDMLHKDFTSQNLNSKILQTAIYAGTPRHDVSHYTQPEVAYLIEELGLPIEYYTQNYREDERTHLNHWIVEEFEEDFFEDQQDKRFPTLYFYALYNPLMDQVQVDLNLIMMSIVIVCCYMWFYLGSAFVMTAGMFQIFCSFFGANLLYRYFWPTAFGFGYRYFTIFCALSLFIIMGIGADDIFVYWDVWQASAAGGGHGIYKTDAHRLRHVYYHAAGAMLVTSATTVISFITNLASPFPGIATFGVFAALLVLVNFCAVVSYFPCVVLFYEHHVKHLPSPWQALVDTVCSTKKKVAPDGGSVAEGGGGLPVWFCNVYAPFLCKYRFAVLGALGSWWFLFLIFACMIEAVPFQLYELLPADTNFHQVTYVNNFWFPPSAKPLTAHILFGFDHKNPLGTNDLRPERFVAGESGLVNWDTGFDLDGVEAQIQLYSIADMLAHTPPDGLKVDRTHGINTQIEGSRMGSFMDTADGGVSSAFQKAYGVQSLFHSMASWENMSARIDPNASRYATEHVPGRTCVPCFSTFMISPDLFDIDKTTGVDKKTGIVVSELTLDATSPLVDGCTCSGFWPIPTRVCLNETKSVADATLFKCSRSEDQVAYEIAALVGSHPADSSWWKAYIFALGDSRGAYLRLAFYDIAVQTTLRASESDYVAGLKMAKKWDDWMDSLNGRYSMAGNYLMAIIATTTIGMITTIVLGFMHVVGWGLGTLESILIVVVIGFSVDYTVHLADSYLSSEHDSREAKVKAALADTGASILSGAISTLGASCPMFGAQIIFFFKFAVFIFLTVALSLIFSLGFFAAALATLGPLGEQGSVAKVYTALEKSNTANIRKIEEEQSMPRKPERLVRPVEELREIVLVLHEAFASVCGSEGTRSTMRGNWQRLFESIDEDQSGRLSFKEFRLAAKLLVRDALDFDALTALWDYIDYNGSGESTIKEFQQATYLLMLDDWEDLLTEEHAGELQGVVAQLEEAVETRHTRKKFHDTTGGTVKEAPGNWYKVFALFDITGSGLLGYEELEEVIRADYPGLGMKPAAISTNRIRGLWKAIDADRSGDVTVKEFVSFMRRHGPRMTRLMAFSQHSQVLVPEGAGATATVREPLGRESLAAKFGYEPATLDGGGDDDLERHQGSHIAR</sequence>
<dbReference type="CDD" id="cd00051">
    <property type="entry name" value="EFh"/>
    <property type="match status" value="2"/>
</dbReference>
<dbReference type="Gene3D" id="1.10.238.10">
    <property type="entry name" value="EF-hand"/>
    <property type="match status" value="2"/>
</dbReference>
<organism evidence="12 13">
    <name type="scientific">Aureococcus anophagefferens</name>
    <name type="common">Harmful bloom alga</name>
    <dbReference type="NCBI Taxonomy" id="44056"/>
    <lineage>
        <taxon>Eukaryota</taxon>
        <taxon>Sar</taxon>
        <taxon>Stramenopiles</taxon>
        <taxon>Ochrophyta</taxon>
        <taxon>Pelagophyceae</taxon>
        <taxon>Pelagomonadales</taxon>
        <taxon>Pelagomonadaceae</taxon>
        <taxon>Aureococcus</taxon>
    </lineage>
</organism>
<dbReference type="InterPro" id="IPR052081">
    <property type="entry name" value="Dispatched_Hh_regulator"/>
</dbReference>
<keyword evidence="5 9" id="KW-0472">Membrane</keyword>
<dbReference type="SMART" id="SM00054">
    <property type="entry name" value="EFh"/>
    <property type="match status" value="4"/>
</dbReference>
<evidence type="ECO:0000256" key="6">
    <source>
        <dbReference type="ARBA" id="ARBA00023180"/>
    </source>
</evidence>
<evidence type="ECO:0000256" key="4">
    <source>
        <dbReference type="ARBA" id="ARBA00022989"/>
    </source>
</evidence>
<feature type="domain" description="SSD" evidence="10">
    <location>
        <begin position="382"/>
        <end position="519"/>
    </location>
</feature>
<feature type="region of interest" description="Disordered" evidence="8">
    <location>
        <begin position="10"/>
        <end position="31"/>
    </location>
</feature>
<comment type="caution">
    <text evidence="12">The sequence shown here is derived from an EMBL/GenBank/DDBJ whole genome shotgun (WGS) entry which is preliminary data.</text>
</comment>
<protein>
    <recommendedName>
        <fullName evidence="14">Calmodulin</fullName>
    </recommendedName>
</protein>
<dbReference type="Pfam" id="PF02460">
    <property type="entry name" value="Patched"/>
    <property type="match status" value="1"/>
</dbReference>
<dbReference type="InterPro" id="IPR000731">
    <property type="entry name" value="SSD"/>
</dbReference>
<name>A0ABR1FM67_AURAN</name>
<keyword evidence="13" id="KW-1185">Reference proteome</keyword>
<feature type="transmembrane region" description="Helical" evidence="9">
    <location>
        <begin position="1031"/>
        <end position="1053"/>
    </location>
</feature>
<feature type="transmembrane region" description="Helical" evidence="9">
    <location>
        <begin position="927"/>
        <end position="955"/>
    </location>
</feature>
<evidence type="ECO:0000256" key="7">
    <source>
        <dbReference type="ARBA" id="ARBA00038046"/>
    </source>
</evidence>
<evidence type="ECO:0000256" key="3">
    <source>
        <dbReference type="ARBA" id="ARBA00022837"/>
    </source>
</evidence>
<feature type="transmembrane region" description="Helical" evidence="9">
    <location>
        <begin position="354"/>
        <end position="372"/>
    </location>
</feature>
<reference evidence="12 13" key="1">
    <citation type="submission" date="2024-03" db="EMBL/GenBank/DDBJ databases">
        <title>Aureococcus anophagefferens CCMP1851 and Kratosvirus quantuckense: Draft genome of a second virus-susceptible host strain in the model system.</title>
        <authorList>
            <person name="Chase E."/>
            <person name="Truchon A.R."/>
            <person name="Schepens W."/>
            <person name="Wilhelm S.W."/>
        </authorList>
    </citation>
    <scope>NUCLEOTIDE SEQUENCE [LARGE SCALE GENOMIC DNA]</scope>
    <source>
        <strain evidence="12 13">CCMP1851</strain>
    </source>
</reference>
<feature type="transmembrane region" description="Helical" evidence="9">
    <location>
        <begin position="54"/>
        <end position="78"/>
    </location>
</feature>
<keyword evidence="2 9" id="KW-0812">Transmembrane</keyword>
<comment type="similarity">
    <text evidence="7">Belongs to the dispatched family.</text>
</comment>
<dbReference type="InterPro" id="IPR018247">
    <property type="entry name" value="EF_Hand_1_Ca_BS"/>
</dbReference>
<feature type="domain" description="EF-hand" evidence="11">
    <location>
        <begin position="1125"/>
        <end position="1160"/>
    </location>
</feature>
<evidence type="ECO:0000259" key="11">
    <source>
        <dbReference type="PROSITE" id="PS50222"/>
    </source>
</evidence>
<dbReference type="PROSITE" id="PS00018">
    <property type="entry name" value="EF_HAND_1"/>
    <property type="match status" value="2"/>
</dbReference>
<keyword evidence="4 9" id="KW-1133">Transmembrane helix</keyword>
<comment type="subcellular location">
    <subcellularLocation>
        <location evidence="1">Membrane</location>
        <topology evidence="1">Multi-pass membrane protein</topology>
    </subcellularLocation>
</comment>
<accession>A0ABR1FM67</accession>
<evidence type="ECO:0000256" key="9">
    <source>
        <dbReference type="SAM" id="Phobius"/>
    </source>
</evidence>
<dbReference type="InterPro" id="IPR003392">
    <property type="entry name" value="PTHD_SSD"/>
</dbReference>
<evidence type="ECO:0000313" key="13">
    <source>
        <dbReference type="Proteomes" id="UP001363151"/>
    </source>
</evidence>
<evidence type="ECO:0008006" key="14">
    <source>
        <dbReference type="Google" id="ProtNLM"/>
    </source>
</evidence>
<evidence type="ECO:0000256" key="1">
    <source>
        <dbReference type="ARBA" id="ARBA00004141"/>
    </source>
</evidence>
<feature type="region of interest" description="Disordered" evidence="8">
    <location>
        <begin position="1359"/>
        <end position="1382"/>
    </location>
</feature>
<dbReference type="EMBL" id="JBBJCI010000361">
    <property type="protein sequence ID" value="KAK7233357.1"/>
    <property type="molecule type" value="Genomic_DNA"/>
</dbReference>
<keyword evidence="3" id="KW-0106">Calcium</keyword>
<feature type="transmembrane region" description="Helical" evidence="9">
    <location>
        <begin position="410"/>
        <end position="429"/>
    </location>
</feature>
<evidence type="ECO:0000256" key="8">
    <source>
        <dbReference type="SAM" id="MobiDB-lite"/>
    </source>
</evidence>
<dbReference type="InterPro" id="IPR011992">
    <property type="entry name" value="EF-hand-dom_pair"/>
</dbReference>
<feature type="transmembrane region" description="Helical" evidence="9">
    <location>
        <begin position="378"/>
        <end position="398"/>
    </location>
</feature>
<evidence type="ECO:0000256" key="2">
    <source>
        <dbReference type="ARBA" id="ARBA00022692"/>
    </source>
</evidence>
<dbReference type="Pfam" id="PF13202">
    <property type="entry name" value="EF-hand_5"/>
    <property type="match status" value="1"/>
</dbReference>
<dbReference type="PANTHER" id="PTHR45951">
    <property type="entry name" value="PROTEIN DISPATCHED-RELATED"/>
    <property type="match status" value="1"/>
</dbReference>
<evidence type="ECO:0000259" key="10">
    <source>
        <dbReference type="PROSITE" id="PS50156"/>
    </source>
</evidence>
<evidence type="ECO:0000256" key="5">
    <source>
        <dbReference type="ARBA" id="ARBA00023136"/>
    </source>
</evidence>
<dbReference type="PROSITE" id="PS50156">
    <property type="entry name" value="SSD"/>
    <property type="match status" value="2"/>
</dbReference>
<dbReference type="PANTHER" id="PTHR45951:SF7">
    <property type="entry name" value="SSD DOMAIN-CONTAINING PROTEIN"/>
    <property type="match status" value="1"/>
</dbReference>
<feature type="domain" description="EF-hand" evidence="11">
    <location>
        <begin position="1241"/>
        <end position="1276"/>
    </location>
</feature>
<dbReference type="SUPFAM" id="SSF47473">
    <property type="entry name" value="EF-hand"/>
    <property type="match status" value="1"/>
</dbReference>
<feature type="transmembrane region" description="Helical" evidence="9">
    <location>
        <begin position="576"/>
        <end position="596"/>
    </location>
</feature>
<dbReference type="PROSITE" id="PS50222">
    <property type="entry name" value="EF_HAND_2"/>
    <property type="match status" value="3"/>
</dbReference>
<evidence type="ECO:0000313" key="12">
    <source>
        <dbReference type="EMBL" id="KAK7233357.1"/>
    </source>
</evidence>
<feature type="transmembrane region" description="Helical" evidence="9">
    <location>
        <begin position="1003"/>
        <end position="1025"/>
    </location>
</feature>
<dbReference type="SUPFAM" id="SSF82866">
    <property type="entry name" value="Multidrug efflux transporter AcrB transmembrane domain"/>
    <property type="match status" value="2"/>
</dbReference>
<keyword evidence="6" id="KW-0325">Glycoprotein</keyword>
<dbReference type="Proteomes" id="UP001363151">
    <property type="component" value="Unassembled WGS sequence"/>
</dbReference>
<dbReference type="InterPro" id="IPR002048">
    <property type="entry name" value="EF_hand_dom"/>
</dbReference>
<feature type="transmembrane region" description="Helical" evidence="9">
    <location>
        <begin position="494"/>
        <end position="520"/>
    </location>
</feature>
<feature type="transmembrane region" description="Helical" evidence="9">
    <location>
        <begin position="461"/>
        <end position="482"/>
    </location>
</feature>
<dbReference type="Gene3D" id="1.20.1640.10">
    <property type="entry name" value="Multidrug efflux transporter AcrB transmembrane domain"/>
    <property type="match status" value="2"/>
</dbReference>